<dbReference type="PANTHER" id="PTHR11349">
    <property type="entry name" value="NUCLEOSIDE DIPHOSPHATE KINASE"/>
    <property type="match status" value="1"/>
</dbReference>
<comment type="subcellular location">
    <subcellularLocation>
        <location evidence="12">Cytoplasm</location>
    </subcellularLocation>
</comment>
<evidence type="ECO:0000256" key="8">
    <source>
        <dbReference type="ARBA" id="ARBA00022777"/>
    </source>
</evidence>
<evidence type="ECO:0000313" key="16">
    <source>
        <dbReference type="EMBL" id="AZN29741.1"/>
    </source>
</evidence>
<dbReference type="HAMAP" id="MF_00451">
    <property type="entry name" value="NDP_kinase"/>
    <property type="match status" value="1"/>
</dbReference>
<dbReference type="Pfam" id="PF00334">
    <property type="entry name" value="NDK"/>
    <property type="match status" value="1"/>
</dbReference>
<dbReference type="FunFam" id="3.30.70.141:FF:000003">
    <property type="entry name" value="Nucleoside diphosphate kinase"/>
    <property type="match status" value="1"/>
</dbReference>
<feature type="binding site" evidence="12 13">
    <location>
        <position position="9"/>
    </location>
    <ligand>
        <name>ATP</name>
        <dbReference type="ChEBI" id="CHEBI:30616"/>
    </ligand>
</feature>
<dbReference type="InterPro" id="IPR034907">
    <property type="entry name" value="NDK-like_dom"/>
</dbReference>
<feature type="binding site" evidence="12 13">
    <location>
        <position position="102"/>
    </location>
    <ligand>
        <name>ATP</name>
        <dbReference type="ChEBI" id="CHEBI:30616"/>
    </ligand>
</feature>
<dbReference type="GO" id="GO:0005524">
    <property type="term" value="F:ATP binding"/>
    <property type="evidence" value="ECO:0007669"/>
    <property type="project" value="UniProtKB-UniRule"/>
</dbReference>
<dbReference type="GO" id="GO:0005737">
    <property type="term" value="C:cytoplasm"/>
    <property type="evidence" value="ECO:0007669"/>
    <property type="project" value="UniProtKB-SubCell"/>
</dbReference>
<evidence type="ECO:0000256" key="10">
    <source>
        <dbReference type="ARBA" id="ARBA00022842"/>
    </source>
</evidence>
<comment type="catalytic activity">
    <reaction evidence="12">
        <text>a ribonucleoside 5'-diphosphate + ATP = a ribonucleoside 5'-triphosphate + ADP</text>
        <dbReference type="Rhea" id="RHEA:18113"/>
        <dbReference type="ChEBI" id="CHEBI:30616"/>
        <dbReference type="ChEBI" id="CHEBI:57930"/>
        <dbReference type="ChEBI" id="CHEBI:61557"/>
        <dbReference type="ChEBI" id="CHEBI:456216"/>
        <dbReference type="EC" id="2.7.4.6"/>
    </reaction>
</comment>
<keyword evidence="5 12" id="KW-0808">Transferase</keyword>
<evidence type="ECO:0000256" key="9">
    <source>
        <dbReference type="ARBA" id="ARBA00022840"/>
    </source>
</evidence>
<dbReference type="Gene3D" id="3.30.70.141">
    <property type="entry name" value="Nucleoside diphosphate kinase-like domain"/>
    <property type="match status" value="1"/>
</dbReference>
<gene>
    <name evidence="12" type="primary">ndk</name>
    <name evidence="16" type="ORF">EJO69_05025</name>
</gene>
<proteinExistence type="inferred from homology"/>
<keyword evidence="7 12" id="KW-0547">Nucleotide-binding</keyword>
<keyword evidence="10 12" id="KW-0460">Magnesium</keyword>
<feature type="binding site" evidence="12 13">
    <location>
        <position position="57"/>
    </location>
    <ligand>
        <name>ATP</name>
        <dbReference type="ChEBI" id="CHEBI:30616"/>
    </ligand>
</feature>
<dbReference type="GO" id="GO:0046872">
    <property type="term" value="F:metal ion binding"/>
    <property type="evidence" value="ECO:0007669"/>
    <property type="project" value="UniProtKB-KW"/>
</dbReference>
<feature type="active site" description="Pros-phosphohistidine intermediate" evidence="12 13">
    <location>
        <position position="119"/>
    </location>
</feature>
<feature type="domain" description="Nucleoside diphosphate kinase-like" evidence="15">
    <location>
        <begin position="1"/>
        <end position="135"/>
    </location>
</feature>
<dbReference type="EMBL" id="CP034438">
    <property type="protein sequence ID" value="AZN29741.1"/>
    <property type="molecule type" value="Genomic_DNA"/>
</dbReference>
<dbReference type="SMART" id="SM00562">
    <property type="entry name" value="NDK"/>
    <property type="match status" value="1"/>
</dbReference>
<evidence type="ECO:0000256" key="12">
    <source>
        <dbReference type="HAMAP-Rule" id="MF_00451"/>
    </source>
</evidence>
<dbReference type="GO" id="GO:0006183">
    <property type="term" value="P:GTP biosynthetic process"/>
    <property type="evidence" value="ECO:0007669"/>
    <property type="project" value="UniProtKB-UniRule"/>
</dbReference>
<comment type="function">
    <text evidence="12">Major role in the synthesis of nucleoside triphosphates other than ATP. The ATP gamma phosphate is transferred to the NDP beta phosphate via a ping-pong mechanism, using a phosphorylated active-site intermediate.</text>
</comment>
<keyword evidence="8 12" id="KW-0418">Kinase</keyword>
<dbReference type="GO" id="GO:0006241">
    <property type="term" value="P:CTP biosynthetic process"/>
    <property type="evidence" value="ECO:0007669"/>
    <property type="project" value="UniProtKB-UniRule"/>
</dbReference>
<keyword evidence="9 12" id="KW-0067">ATP-binding</keyword>
<evidence type="ECO:0000256" key="7">
    <source>
        <dbReference type="ARBA" id="ARBA00022741"/>
    </source>
</evidence>
<dbReference type="SUPFAM" id="SSF54919">
    <property type="entry name" value="Nucleoside diphosphate kinase, NDK"/>
    <property type="match status" value="1"/>
</dbReference>
<evidence type="ECO:0000256" key="5">
    <source>
        <dbReference type="ARBA" id="ARBA00022679"/>
    </source>
</evidence>
<accession>A0A3Q8WT65</accession>
<dbReference type="NCBIfam" id="NF001908">
    <property type="entry name" value="PRK00668.1"/>
    <property type="match status" value="1"/>
</dbReference>
<comment type="cofactor">
    <cofactor evidence="1 12">
        <name>Mg(2+)</name>
        <dbReference type="ChEBI" id="CHEBI:18420"/>
    </cofactor>
</comment>
<comment type="similarity">
    <text evidence="2 12 13 14">Belongs to the NDK family.</text>
</comment>
<name>A0A3Q8WT65_9ACTO</name>
<dbReference type="GO" id="GO:0004550">
    <property type="term" value="F:nucleoside diphosphate kinase activity"/>
    <property type="evidence" value="ECO:0007669"/>
    <property type="project" value="UniProtKB-UniRule"/>
</dbReference>
<dbReference type="RefSeq" id="WP_126039882.1">
    <property type="nucleotide sequence ID" value="NZ_CP034438.1"/>
</dbReference>
<feature type="binding site" evidence="12 13">
    <location>
        <position position="85"/>
    </location>
    <ligand>
        <name>ATP</name>
        <dbReference type="ChEBI" id="CHEBI:30616"/>
    </ligand>
</feature>
<protein>
    <recommendedName>
        <fullName evidence="4 12">Nucleoside diphosphate kinase</fullName>
        <shortName evidence="12">NDK</shortName>
        <shortName evidence="12">NDP kinase</shortName>
        <ecNumber evidence="3 12">2.7.4.6</ecNumber>
    </recommendedName>
    <alternativeName>
        <fullName evidence="12">Nucleoside-2-P kinase</fullName>
    </alternativeName>
</protein>
<reference evidence="16 17" key="1">
    <citation type="submission" date="2018-12" db="EMBL/GenBank/DDBJ databases">
        <title>Complete genome sequence of Flaviflexus salsibiostraticola KCTC 33148.</title>
        <authorList>
            <person name="Bae J.-W."/>
        </authorList>
    </citation>
    <scope>NUCLEOTIDE SEQUENCE [LARGE SCALE GENOMIC DNA]</scope>
    <source>
        <strain evidence="16 17">KCTC 33148</strain>
    </source>
</reference>
<organism evidence="16 17">
    <name type="scientific">Flaviflexus salsibiostraticola</name>
    <dbReference type="NCBI Taxonomy" id="1282737"/>
    <lineage>
        <taxon>Bacteria</taxon>
        <taxon>Bacillati</taxon>
        <taxon>Actinomycetota</taxon>
        <taxon>Actinomycetes</taxon>
        <taxon>Actinomycetales</taxon>
        <taxon>Actinomycetaceae</taxon>
        <taxon>Flaviflexus</taxon>
    </lineage>
</organism>
<dbReference type="KEGG" id="fsl:EJO69_05025"/>
<evidence type="ECO:0000256" key="11">
    <source>
        <dbReference type="ARBA" id="ARBA00023080"/>
    </source>
</evidence>
<keyword evidence="11 12" id="KW-0546">Nucleotide metabolism</keyword>
<evidence type="ECO:0000256" key="1">
    <source>
        <dbReference type="ARBA" id="ARBA00001946"/>
    </source>
</evidence>
<sequence length="135" mass="14833">MERTLLLIKPDGVKRGLVGDVLTRIERKGYSIVDLKMVTATEELLGEHYIEHREKAFFPELVEYMTAGPIVAAILEGARVVEAVRSLSGSTEPTVAAPGTIRGDLGRDWGTGQIENIVHSSDSPESAEREIALWF</sequence>
<dbReference type="InterPro" id="IPR036850">
    <property type="entry name" value="NDK-like_dom_sf"/>
</dbReference>
<dbReference type="CDD" id="cd04413">
    <property type="entry name" value="NDPk_I"/>
    <property type="match status" value="1"/>
</dbReference>
<keyword evidence="6 12" id="KW-0479">Metal-binding</keyword>
<dbReference type="EC" id="2.7.4.6" evidence="3 12"/>
<evidence type="ECO:0000259" key="15">
    <source>
        <dbReference type="SMART" id="SM00562"/>
    </source>
</evidence>
<feature type="binding site" evidence="12 13">
    <location>
        <position position="91"/>
    </location>
    <ligand>
        <name>ATP</name>
        <dbReference type="ChEBI" id="CHEBI:30616"/>
    </ligand>
</feature>
<evidence type="ECO:0000256" key="13">
    <source>
        <dbReference type="PROSITE-ProRule" id="PRU00706"/>
    </source>
</evidence>
<evidence type="ECO:0000256" key="14">
    <source>
        <dbReference type="RuleBase" id="RU004011"/>
    </source>
</evidence>
<dbReference type="InterPro" id="IPR001564">
    <property type="entry name" value="Nucleoside_diP_kinase"/>
</dbReference>
<dbReference type="PROSITE" id="PS51374">
    <property type="entry name" value="NDPK_LIKE"/>
    <property type="match status" value="1"/>
</dbReference>
<keyword evidence="12" id="KW-0597">Phosphoprotein</keyword>
<comment type="subunit">
    <text evidence="12">Homotetramer.</text>
</comment>
<evidence type="ECO:0000256" key="4">
    <source>
        <dbReference type="ARBA" id="ARBA00017632"/>
    </source>
</evidence>
<evidence type="ECO:0000313" key="17">
    <source>
        <dbReference type="Proteomes" id="UP000270021"/>
    </source>
</evidence>
<evidence type="ECO:0000256" key="6">
    <source>
        <dbReference type="ARBA" id="ARBA00022723"/>
    </source>
</evidence>
<evidence type="ECO:0000256" key="2">
    <source>
        <dbReference type="ARBA" id="ARBA00008142"/>
    </source>
</evidence>
<dbReference type="GO" id="GO:0006228">
    <property type="term" value="P:UTP biosynthetic process"/>
    <property type="evidence" value="ECO:0007669"/>
    <property type="project" value="UniProtKB-UniRule"/>
</dbReference>
<dbReference type="OrthoDB" id="9801161at2"/>
<comment type="catalytic activity">
    <reaction evidence="12">
        <text>a 2'-deoxyribonucleoside 5'-diphosphate + ATP = a 2'-deoxyribonucleoside 5'-triphosphate + ADP</text>
        <dbReference type="Rhea" id="RHEA:44640"/>
        <dbReference type="ChEBI" id="CHEBI:30616"/>
        <dbReference type="ChEBI" id="CHEBI:61560"/>
        <dbReference type="ChEBI" id="CHEBI:73316"/>
        <dbReference type="ChEBI" id="CHEBI:456216"/>
        <dbReference type="EC" id="2.7.4.6"/>
    </reaction>
</comment>
<dbReference type="Proteomes" id="UP000270021">
    <property type="component" value="Chromosome"/>
</dbReference>
<feature type="binding site" evidence="12 13">
    <location>
        <position position="116"/>
    </location>
    <ligand>
        <name>ATP</name>
        <dbReference type="ChEBI" id="CHEBI:30616"/>
    </ligand>
</feature>
<dbReference type="PRINTS" id="PR01243">
    <property type="entry name" value="NUCDPKINASE"/>
</dbReference>
<dbReference type="AlphaFoldDB" id="A0A3Q8WT65"/>
<keyword evidence="12" id="KW-0963">Cytoplasm</keyword>
<keyword evidence="17" id="KW-1185">Reference proteome</keyword>
<evidence type="ECO:0000256" key="3">
    <source>
        <dbReference type="ARBA" id="ARBA00012966"/>
    </source>
</evidence>